<sequence length="254" mass="27251">MPLMVDQQESPVLETAPASQPDPSPPPARRSSITKPKPSTSQLQKLPKPRPPPSTTPPMPPRPLLICSIGNPGPQYANTLHSAAHTVLYRLASHLGYPSFQKDRSWGGGLLSKPRFAGGGEGRNWTLWQSTAYMNESGKGVRAALTAWKRSLPSGEGEGRLVVVHDELEKPLGAVSVKTKQGLSARGHNGLKSCAGSLGGVEWMRIGVGIGRPESRESTDVARYVLRKMDSEQKMAVEGAVKGVVEGLRRLEVG</sequence>
<dbReference type="Pfam" id="PF01195">
    <property type="entry name" value="Pept_tRNA_hydro"/>
    <property type="match status" value="1"/>
</dbReference>
<proteinExistence type="inferred from homology"/>
<dbReference type="PANTHER" id="PTHR17224">
    <property type="entry name" value="PEPTIDYL-TRNA HYDROLASE"/>
    <property type="match status" value="1"/>
</dbReference>
<evidence type="ECO:0000256" key="3">
    <source>
        <dbReference type="ARBA" id="ARBA00022801"/>
    </source>
</evidence>
<dbReference type="EC" id="3.1.1.29" evidence="1"/>
<dbReference type="Proteomes" id="UP000215453">
    <property type="component" value="Chromosome 8"/>
</dbReference>
<dbReference type="InterPro" id="IPR036416">
    <property type="entry name" value="Pept_tRNA_hydro_sf"/>
</dbReference>
<gene>
    <name evidence="7" type="ORF">ZT1A5_G8245</name>
</gene>
<comment type="similarity">
    <text evidence="5">Belongs to the PTH family.</text>
</comment>
<evidence type="ECO:0000256" key="2">
    <source>
        <dbReference type="ARBA" id="ARBA00022555"/>
    </source>
</evidence>
<dbReference type="GO" id="GO:0000049">
    <property type="term" value="F:tRNA binding"/>
    <property type="evidence" value="ECO:0007669"/>
    <property type="project" value="UniProtKB-KW"/>
</dbReference>
<keyword evidence="2" id="KW-0820">tRNA-binding</keyword>
<dbReference type="EMBL" id="LT882683">
    <property type="protein sequence ID" value="SMY26801.1"/>
    <property type="molecule type" value="Genomic_DNA"/>
</dbReference>
<keyword evidence="4" id="KW-0694">RNA-binding</keyword>
<evidence type="ECO:0000313" key="8">
    <source>
        <dbReference type="Proteomes" id="UP000215453"/>
    </source>
</evidence>
<feature type="compositionally biased region" description="Pro residues" evidence="6">
    <location>
        <begin position="49"/>
        <end position="63"/>
    </location>
</feature>
<name>A0A1Y6LVW3_ZYMTR</name>
<dbReference type="AlphaFoldDB" id="A0A1Y6LVW3"/>
<reference evidence="7 8" key="1">
    <citation type="submission" date="2016-10" db="EMBL/GenBank/DDBJ databases">
        <authorList>
            <person name="Varghese N."/>
        </authorList>
    </citation>
    <scope>NUCLEOTIDE SEQUENCE [LARGE SCALE GENOMIC DNA]</scope>
</reference>
<dbReference type="SUPFAM" id="SSF53178">
    <property type="entry name" value="Peptidyl-tRNA hydrolase-like"/>
    <property type="match status" value="1"/>
</dbReference>
<dbReference type="InterPro" id="IPR018171">
    <property type="entry name" value="Pept_tRNA_hydro_CS"/>
</dbReference>
<accession>A0A1Y6LVW3</accession>
<evidence type="ECO:0000313" key="7">
    <source>
        <dbReference type="EMBL" id="SMY26801.1"/>
    </source>
</evidence>
<evidence type="ECO:0000256" key="1">
    <source>
        <dbReference type="ARBA" id="ARBA00013260"/>
    </source>
</evidence>
<evidence type="ECO:0000256" key="4">
    <source>
        <dbReference type="ARBA" id="ARBA00022884"/>
    </source>
</evidence>
<dbReference type="Gene3D" id="3.40.50.1470">
    <property type="entry name" value="Peptidyl-tRNA hydrolase"/>
    <property type="match status" value="1"/>
</dbReference>
<evidence type="ECO:0000256" key="5">
    <source>
        <dbReference type="ARBA" id="ARBA00038063"/>
    </source>
</evidence>
<dbReference type="GO" id="GO:0004045">
    <property type="term" value="F:peptidyl-tRNA hydrolase activity"/>
    <property type="evidence" value="ECO:0007669"/>
    <property type="project" value="UniProtKB-EC"/>
</dbReference>
<dbReference type="PROSITE" id="PS01196">
    <property type="entry name" value="PEPT_TRNA_HYDROL_2"/>
    <property type="match status" value="1"/>
</dbReference>
<protein>
    <recommendedName>
        <fullName evidence="1">peptidyl-tRNA hydrolase</fullName>
        <ecNumber evidence="1">3.1.1.29</ecNumber>
    </recommendedName>
</protein>
<dbReference type="CDD" id="cd00462">
    <property type="entry name" value="PTH"/>
    <property type="match status" value="1"/>
</dbReference>
<keyword evidence="3" id="KW-0378">Hydrolase</keyword>
<organism evidence="7 8">
    <name type="scientific">Zymoseptoria tritici ST99CH_1A5</name>
    <dbReference type="NCBI Taxonomy" id="1276529"/>
    <lineage>
        <taxon>Eukaryota</taxon>
        <taxon>Fungi</taxon>
        <taxon>Dikarya</taxon>
        <taxon>Ascomycota</taxon>
        <taxon>Pezizomycotina</taxon>
        <taxon>Dothideomycetes</taxon>
        <taxon>Dothideomycetidae</taxon>
        <taxon>Mycosphaerellales</taxon>
        <taxon>Mycosphaerellaceae</taxon>
        <taxon>Zymoseptoria</taxon>
    </lineage>
</organism>
<dbReference type="NCBIfam" id="TIGR00447">
    <property type="entry name" value="pth"/>
    <property type="match status" value="1"/>
</dbReference>
<dbReference type="InterPro" id="IPR001328">
    <property type="entry name" value="Pept_tRNA_hydro"/>
</dbReference>
<evidence type="ECO:0000256" key="6">
    <source>
        <dbReference type="SAM" id="MobiDB-lite"/>
    </source>
</evidence>
<feature type="region of interest" description="Disordered" evidence="6">
    <location>
        <begin position="1"/>
        <end position="65"/>
    </location>
</feature>
<dbReference type="PANTHER" id="PTHR17224:SF1">
    <property type="entry name" value="PEPTIDYL-TRNA HYDROLASE"/>
    <property type="match status" value="1"/>
</dbReference>